<organism evidence="2 3">
    <name type="scientific">Aquibaculum arenosum</name>
    <dbReference type="NCBI Taxonomy" id="3032591"/>
    <lineage>
        <taxon>Bacteria</taxon>
        <taxon>Pseudomonadati</taxon>
        <taxon>Pseudomonadota</taxon>
        <taxon>Alphaproteobacteria</taxon>
        <taxon>Rhodospirillales</taxon>
        <taxon>Rhodovibrionaceae</taxon>
        <taxon>Aquibaculum</taxon>
    </lineage>
</organism>
<keyword evidence="3" id="KW-1185">Reference proteome</keyword>
<dbReference type="RefSeq" id="WP_275823884.1">
    <property type="nucleotide sequence ID" value="NZ_JARHUD010000009.1"/>
</dbReference>
<evidence type="ECO:0000259" key="1">
    <source>
        <dbReference type="Pfam" id="PF00501"/>
    </source>
</evidence>
<dbReference type="PANTHER" id="PTHR43845">
    <property type="entry name" value="BLR5969 PROTEIN"/>
    <property type="match status" value="1"/>
</dbReference>
<feature type="domain" description="AMP-dependent synthetase/ligase" evidence="1">
    <location>
        <begin position="149"/>
        <end position="277"/>
    </location>
</feature>
<dbReference type="PANTHER" id="PTHR43845:SF1">
    <property type="entry name" value="BLR5969 PROTEIN"/>
    <property type="match status" value="1"/>
</dbReference>
<dbReference type="Gene3D" id="3.30.300.30">
    <property type="match status" value="1"/>
</dbReference>
<dbReference type="EMBL" id="JARHUD010000009">
    <property type="protein sequence ID" value="MDF2097110.1"/>
    <property type="molecule type" value="Genomic_DNA"/>
</dbReference>
<dbReference type="SUPFAM" id="SSF56801">
    <property type="entry name" value="Acetyl-CoA synthetase-like"/>
    <property type="match status" value="1"/>
</dbReference>
<protein>
    <submittedName>
        <fullName evidence="2">AMP-binding protein</fullName>
    </submittedName>
</protein>
<gene>
    <name evidence="2" type="ORF">P2G67_14100</name>
</gene>
<dbReference type="InterPro" id="IPR045851">
    <property type="entry name" value="AMP-bd_C_sf"/>
</dbReference>
<name>A0ABT5YQ56_9PROT</name>
<reference evidence="2 3" key="1">
    <citation type="submission" date="2023-03" db="EMBL/GenBank/DDBJ databases">
        <title>Fodinicurvata sp. CAU 1616 isolated from sea sendiment.</title>
        <authorList>
            <person name="Kim W."/>
        </authorList>
    </citation>
    <scope>NUCLEOTIDE SEQUENCE [LARGE SCALE GENOMIC DNA]</scope>
    <source>
        <strain evidence="2 3">CAU 1616</strain>
    </source>
</reference>
<evidence type="ECO:0000313" key="3">
    <source>
        <dbReference type="Proteomes" id="UP001215503"/>
    </source>
</evidence>
<dbReference type="Gene3D" id="3.40.50.12780">
    <property type="entry name" value="N-terminal domain of ligase-like"/>
    <property type="match status" value="1"/>
</dbReference>
<comment type="caution">
    <text evidence="2">The sequence shown here is derived from an EMBL/GenBank/DDBJ whole genome shotgun (WGS) entry which is preliminary data.</text>
</comment>
<dbReference type="InterPro" id="IPR042099">
    <property type="entry name" value="ANL_N_sf"/>
</dbReference>
<dbReference type="InterPro" id="IPR000873">
    <property type="entry name" value="AMP-dep_synth/lig_dom"/>
</dbReference>
<accession>A0ABT5YQ56</accession>
<dbReference type="Pfam" id="PF00501">
    <property type="entry name" value="AMP-binding"/>
    <property type="match status" value="1"/>
</dbReference>
<sequence length="411" mass="44037">MSDFYDALETRDPETRETDLLKALRAQVIHAKAKAPAYGRLLADVEADSLQSRADLAGLPVTRKADLTRLQAEEPPFGGYAAVAPGQAGRIFVSPGPIYELEDRESDYGRMARALFAAGFRAGEIVHNSFAYHLTPGGWILDAGARRLGCAVVPAGVGASDQQAQAIAHLRPAGWCGTPDFLKVILDKGAELGLDLSSLTKALVSGGALFPSLRQEYAERGVAVRQCYATAELGLVAYETPTEEGMVVDEGVILEIVRPGTGDPVPEGEVGEVVVTSLNPAYPLLRFATGDLSAVLHGPSPCGRTNMRIKGWMGRADQTAKVKGQFVHPEQVAAVVKRHPELSKARLEIDRKGESDVMVLRCEAEGASAGLAERVVESLLAETRMRGEVELCTPGGLPNDGKVIDDRRRYD</sequence>
<evidence type="ECO:0000313" key="2">
    <source>
        <dbReference type="EMBL" id="MDF2097110.1"/>
    </source>
</evidence>
<proteinExistence type="predicted"/>
<dbReference type="Proteomes" id="UP001215503">
    <property type="component" value="Unassembled WGS sequence"/>
</dbReference>